<gene>
    <name evidence="1" type="ORF">S01H1_40306</name>
</gene>
<organism evidence="1">
    <name type="scientific">marine sediment metagenome</name>
    <dbReference type="NCBI Taxonomy" id="412755"/>
    <lineage>
        <taxon>unclassified sequences</taxon>
        <taxon>metagenomes</taxon>
        <taxon>ecological metagenomes</taxon>
    </lineage>
</organism>
<accession>X0VWY7</accession>
<evidence type="ECO:0000313" key="1">
    <source>
        <dbReference type="EMBL" id="GAG05006.1"/>
    </source>
</evidence>
<dbReference type="AlphaFoldDB" id="X0VWY7"/>
<comment type="caution">
    <text evidence="1">The sequence shown here is derived from an EMBL/GenBank/DDBJ whole genome shotgun (WGS) entry which is preliminary data.</text>
</comment>
<feature type="non-terminal residue" evidence="1">
    <location>
        <position position="170"/>
    </location>
</feature>
<protein>
    <submittedName>
        <fullName evidence="1">Uncharacterized protein</fullName>
    </submittedName>
</protein>
<dbReference type="EMBL" id="BARS01025514">
    <property type="protein sequence ID" value="GAG05006.1"/>
    <property type="molecule type" value="Genomic_DNA"/>
</dbReference>
<name>X0VWY7_9ZZZZ</name>
<reference evidence="1" key="1">
    <citation type="journal article" date="2014" name="Front. Microbiol.">
        <title>High frequency of phylogenetically diverse reductive dehalogenase-homologous genes in deep subseafloor sedimentary metagenomes.</title>
        <authorList>
            <person name="Kawai M."/>
            <person name="Futagami T."/>
            <person name="Toyoda A."/>
            <person name="Takaki Y."/>
            <person name="Nishi S."/>
            <person name="Hori S."/>
            <person name="Arai W."/>
            <person name="Tsubouchi T."/>
            <person name="Morono Y."/>
            <person name="Uchiyama I."/>
            <person name="Ito T."/>
            <person name="Fujiyama A."/>
            <person name="Inagaki F."/>
            <person name="Takami H."/>
        </authorList>
    </citation>
    <scope>NUCLEOTIDE SEQUENCE</scope>
    <source>
        <strain evidence="1">Expedition CK06-06</strain>
    </source>
</reference>
<proteinExistence type="predicted"/>
<sequence>MINNGGKIMDKLNLTFDSDYEDIIEAFAAKKIDTIKEKSIVKLDNKYEWDLLKKTSKYEYEQNDTIKFFVNKNIKIKGKITNKEAETLQQITLIREFQTWDEENEEYKYKLIFIDEAYKQKKKDTFFNSFEKDFWIYKLKTKNKEYLLFVDSEDKELDLEEYTIEGTLID</sequence>